<reference evidence="1" key="1">
    <citation type="submission" date="2021-01" db="EMBL/GenBank/DDBJ databases">
        <title>Whole genome shotgun sequence of Actinoplanes rishiriensis NBRC 108556.</title>
        <authorList>
            <person name="Komaki H."/>
            <person name="Tamura T."/>
        </authorList>
    </citation>
    <scope>NUCLEOTIDE SEQUENCE</scope>
    <source>
        <strain evidence="1">NBRC 108556</strain>
    </source>
</reference>
<protein>
    <submittedName>
        <fullName evidence="1">Uncharacterized protein</fullName>
    </submittedName>
</protein>
<keyword evidence="2" id="KW-1185">Reference proteome</keyword>
<dbReference type="Proteomes" id="UP000636960">
    <property type="component" value="Unassembled WGS sequence"/>
</dbReference>
<dbReference type="AlphaFoldDB" id="A0A919K4J0"/>
<dbReference type="EMBL" id="BOMV01000073">
    <property type="protein sequence ID" value="GIE99419.1"/>
    <property type="molecule type" value="Genomic_DNA"/>
</dbReference>
<accession>A0A919K4J0</accession>
<sequence>MVYGRLVTSEYRAAVITAVEVLGTGVRRLEAARAMLAGQGTRCMPVELSAALVAAHDQLEAALRQLWMTLAIEAGHLPPGPRADGDRCRAAHVAATGDDNHPRR</sequence>
<organism evidence="1 2">
    <name type="scientific">Paractinoplanes rishiriensis</name>
    <dbReference type="NCBI Taxonomy" id="1050105"/>
    <lineage>
        <taxon>Bacteria</taxon>
        <taxon>Bacillati</taxon>
        <taxon>Actinomycetota</taxon>
        <taxon>Actinomycetes</taxon>
        <taxon>Micromonosporales</taxon>
        <taxon>Micromonosporaceae</taxon>
        <taxon>Paractinoplanes</taxon>
    </lineage>
</organism>
<evidence type="ECO:0000313" key="2">
    <source>
        <dbReference type="Proteomes" id="UP000636960"/>
    </source>
</evidence>
<proteinExistence type="predicted"/>
<comment type="caution">
    <text evidence="1">The sequence shown here is derived from an EMBL/GenBank/DDBJ whole genome shotgun (WGS) entry which is preliminary data.</text>
</comment>
<name>A0A919K4J0_9ACTN</name>
<gene>
    <name evidence="1" type="ORF">Ari01nite_68840</name>
</gene>
<evidence type="ECO:0000313" key="1">
    <source>
        <dbReference type="EMBL" id="GIE99419.1"/>
    </source>
</evidence>